<evidence type="ECO:0000313" key="1">
    <source>
        <dbReference type="EMBL" id="MEI4280921.1"/>
    </source>
</evidence>
<protein>
    <submittedName>
        <fullName evidence="1">Uncharacterized protein</fullName>
    </submittedName>
</protein>
<evidence type="ECO:0000313" key="2">
    <source>
        <dbReference type="Proteomes" id="UP001373496"/>
    </source>
</evidence>
<reference evidence="1 2" key="1">
    <citation type="submission" date="2024-03" db="EMBL/GenBank/DDBJ databases">
        <title>Draft genome sequence of Klenkia terrae.</title>
        <authorList>
            <person name="Duangmal K."/>
            <person name="Chantavorakit T."/>
        </authorList>
    </citation>
    <scope>NUCLEOTIDE SEQUENCE [LARGE SCALE GENOMIC DNA]</scope>
    <source>
        <strain evidence="1 2">JCM 17786</strain>
    </source>
</reference>
<dbReference type="Proteomes" id="UP001373496">
    <property type="component" value="Unassembled WGS sequence"/>
</dbReference>
<dbReference type="EMBL" id="JBAPLV010000031">
    <property type="protein sequence ID" value="MEI4280921.1"/>
    <property type="molecule type" value="Genomic_DNA"/>
</dbReference>
<dbReference type="RefSeq" id="WP_336392904.1">
    <property type="nucleotide sequence ID" value="NZ_JBAPLV010000031.1"/>
</dbReference>
<accession>A0ABU8EDI8</accession>
<comment type="caution">
    <text evidence="1">The sequence shown here is derived from an EMBL/GenBank/DDBJ whole genome shotgun (WGS) entry which is preliminary data.</text>
</comment>
<organism evidence="1 2">
    <name type="scientific">Klenkia terrae</name>
    <dbReference type="NCBI Taxonomy" id="1052259"/>
    <lineage>
        <taxon>Bacteria</taxon>
        <taxon>Bacillati</taxon>
        <taxon>Actinomycetota</taxon>
        <taxon>Actinomycetes</taxon>
        <taxon>Geodermatophilales</taxon>
        <taxon>Geodermatophilaceae</taxon>
        <taxon>Klenkia</taxon>
    </lineage>
</organism>
<gene>
    <name evidence="1" type="ORF">UXQ13_20765</name>
</gene>
<name>A0ABU8EDI8_9ACTN</name>
<keyword evidence="2" id="KW-1185">Reference proteome</keyword>
<sequence>MTAQLVIDGTSEGDRERAHAFIDAVFAANGTVDVAAGAAQGAGEGGWAERKELAPDELRQLLRQLADGEIGRPLNPGERTMLLGIAERSPQPLDYDANRALLGTGAKFGNVSSGLARRFWNRGYELPYKEGAGGYVMEEAVAAVVREVVAPEVV</sequence>
<proteinExistence type="predicted"/>